<dbReference type="GO" id="GO:0030170">
    <property type="term" value="F:pyridoxal phosphate binding"/>
    <property type="evidence" value="ECO:0007669"/>
    <property type="project" value="InterPro"/>
</dbReference>
<dbReference type="Pfam" id="PF00343">
    <property type="entry name" value="Phosphorylase"/>
    <property type="match status" value="2"/>
</dbReference>
<dbReference type="Gene3D" id="1.10.620.20">
    <property type="entry name" value="Ribonucleotide Reductase, subunit A"/>
    <property type="match status" value="1"/>
</dbReference>
<keyword evidence="4" id="KW-0808">Transferase</keyword>
<proteinExistence type="inferred from homology"/>
<dbReference type="NCBIfam" id="TIGR02094">
    <property type="entry name" value="more_P_ylases"/>
    <property type="match status" value="1"/>
</dbReference>
<dbReference type="EC" id="2.4.1.1" evidence="4"/>
<keyword evidence="4" id="KW-0328">Glycosyltransferase</keyword>
<dbReference type="Pfam" id="PF04945">
    <property type="entry name" value="YHS"/>
    <property type="match status" value="1"/>
</dbReference>
<dbReference type="STRING" id="1715989.NITINOP_2947"/>
<organism evidence="4 5">
    <name type="scientific">Candidatus Nitrospira inopinata</name>
    <dbReference type="NCBI Taxonomy" id="1715989"/>
    <lineage>
        <taxon>Bacteria</taxon>
        <taxon>Pseudomonadati</taxon>
        <taxon>Nitrospirota</taxon>
        <taxon>Nitrospiria</taxon>
        <taxon>Nitrospirales</taxon>
        <taxon>Nitrospiraceae</taxon>
        <taxon>Nitrospira</taxon>
    </lineage>
</organism>
<accession>A0A0S4KVT5</accession>
<evidence type="ECO:0000256" key="1">
    <source>
        <dbReference type="ARBA" id="ARBA00006047"/>
    </source>
</evidence>
<dbReference type="InterPro" id="IPR007029">
    <property type="entry name" value="YHS_dom"/>
</dbReference>
<dbReference type="AlphaFoldDB" id="A0A0S4KVT5"/>
<dbReference type="RefSeq" id="WP_062486870.1">
    <property type="nucleotide sequence ID" value="NZ_LN885086.1"/>
</dbReference>
<dbReference type="GO" id="GO:0016491">
    <property type="term" value="F:oxidoreductase activity"/>
    <property type="evidence" value="ECO:0007669"/>
    <property type="project" value="InterPro"/>
</dbReference>
<feature type="modified residue" description="N6-(pyridoxal phosphate)lysine" evidence="2">
    <location>
        <position position="514"/>
    </location>
</feature>
<gene>
    <name evidence="4" type="primary">glgP</name>
    <name evidence="4" type="ORF">NITINOP_2947</name>
</gene>
<dbReference type="GO" id="GO:0008184">
    <property type="term" value="F:glycogen phosphorylase activity"/>
    <property type="evidence" value="ECO:0007669"/>
    <property type="project" value="InterPro"/>
</dbReference>
<evidence type="ECO:0000313" key="4">
    <source>
        <dbReference type="EMBL" id="CUQ67919.1"/>
    </source>
</evidence>
<evidence type="ECO:0000259" key="3">
    <source>
        <dbReference type="SMART" id="SM00746"/>
    </source>
</evidence>
<protein>
    <submittedName>
        <fullName evidence="4">Similar to glycogen phosphorylase</fullName>
        <ecNumber evidence="4">2.4.1.1</ecNumber>
    </submittedName>
</protein>
<dbReference type="Gene3D" id="3.40.50.2000">
    <property type="entry name" value="Glycogen Phosphorylase B"/>
    <property type="match status" value="2"/>
</dbReference>
<dbReference type="OrthoDB" id="9760804at2"/>
<name>A0A0S4KVT5_9BACT</name>
<comment type="similarity">
    <text evidence="1">Belongs to the glycogen phosphorylase family.</text>
</comment>
<dbReference type="InterPro" id="IPR012348">
    <property type="entry name" value="RNR-like"/>
</dbReference>
<dbReference type="SMART" id="SM00746">
    <property type="entry name" value="TRASH"/>
    <property type="match status" value="1"/>
</dbReference>
<keyword evidence="5" id="KW-1185">Reference proteome</keyword>
<dbReference type="PANTHER" id="PTHR42655">
    <property type="entry name" value="GLYCOGEN PHOSPHORYLASE"/>
    <property type="match status" value="1"/>
</dbReference>
<evidence type="ECO:0000313" key="5">
    <source>
        <dbReference type="Proteomes" id="UP000066284"/>
    </source>
</evidence>
<dbReference type="InterPro" id="IPR000811">
    <property type="entry name" value="Glyco_trans_35"/>
</dbReference>
<dbReference type="PIRSF" id="PIRSF000460">
    <property type="entry name" value="Pprylas_GlgP"/>
    <property type="match status" value="1"/>
</dbReference>
<dbReference type="PANTHER" id="PTHR42655:SF1">
    <property type="entry name" value="GLYCOGEN PHOSPHORYLASE"/>
    <property type="match status" value="1"/>
</dbReference>
<dbReference type="InterPro" id="IPR011834">
    <property type="entry name" value="Agluc_phsphrylas"/>
</dbReference>
<dbReference type="SUPFAM" id="SSF53756">
    <property type="entry name" value="UDP-Glycosyltransferase/glycogen phosphorylase"/>
    <property type="match status" value="1"/>
</dbReference>
<reference evidence="5" key="1">
    <citation type="submission" date="2015-09" db="EMBL/GenBank/DDBJ databases">
        <authorList>
            <person name="Daims H."/>
        </authorList>
    </citation>
    <scope>NUCLEOTIDE SEQUENCE [LARGE SCALE GENOMIC DNA]</scope>
</reference>
<dbReference type="Proteomes" id="UP000066284">
    <property type="component" value="Chromosome 1"/>
</dbReference>
<dbReference type="EMBL" id="LN885086">
    <property type="protein sequence ID" value="CUQ67919.1"/>
    <property type="molecule type" value="Genomic_DNA"/>
</dbReference>
<dbReference type="InterPro" id="IPR052182">
    <property type="entry name" value="Glycogen/Maltodextrin_Phosph"/>
</dbReference>
<evidence type="ECO:0000256" key="2">
    <source>
        <dbReference type="PIRSR" id="PIRSR000460-1"/>
    </source>
</evidence>
<dbReference type="KEGG" id="nio:NITINOP_2947"/>
<dbReference type="GO" id="GO:0005975">
    <property type="term" value="P:carbohydrate metabolic process"/>
    <property type="evidence" value="ECO:0007669"/>
    <property type="project" value="InterPro"/>
</dbReference>
<dbReference type="InterPro" id="IPR011017">
    <property type="entry name" value="TRASH_dom"/>
</dbReference>
<feature type="domain" description="TRASH" evidence="3">
    <location>
        <begin position="3"/>
        <end position="40"/>
    </location>
</feature>
<sequence length="610" mass="68624">MKDPVCGMTVFREQASSTTYGDRTLYFCSELCRRSFLTDPERYLSPLEPAGTDGSSTRRVAYFTMEVALDPAMPTYSGGLGVLAGDTLRSFADLKIPAVGVSLLYWNGYFEQKLDEWGNQHEQPVSWEPRGRLHLLPATVAVTIEARTVIVQAWQYDLVGVTGGRVPVLLLDANRPDNAQQDRELSLWLYGGDDRYRLAQEIILGIGGIRMLQALGYSAVERFHMNEGHAAFLTLQLLRESTPAGSTEWDFPAVRRRCVFTTHTPVPAGHDQFAYDLVGRVMGDLLPLEVLQMLGGEDRLNMTLLGFNMSTYVNGVAKRHGEVSQQMFPAHVIDSITNGVHSVTWTCESFQDLYDRSIPGWRTDPFSLRYTISIPNQGIWDAHSKAKARLLEEVRQRTQQQLSLDAFTIGFARRATVYKRADLIVSAPRELIDVAKKAGPLQIIFAGKAHPKDEPGKDMIRRIVQAAKQLDPDVTIHYLDNYDMTLARLLTAGVDLWLNTPQRPLEASGTSGMKAAHNGVPSLSVLDGWWLEGHIEGVTGWSIGSRVMSQGTDQQEDARELYQKLRWTILPMYYQSRDRWIDVMRHTIAFNASFFNTHRMVQQYAANAYV</sequence>
<keyword evidence="2" id="KW-0663">Pyridoxal phosphate</keyword>